<gene>
    <name evidence="2" type="ORF">E1757_09365</name>
</gene>
<dbReference type="SUPFAM" id="SSF54593">
    <property type="entry name" value="Glyoxalase/Bleomycin resistance protein/Dihydroxybiphenyl dioxygenase"/>
    <property type="match status" value="1"/>
</dbReference>
<dbReference type="PANTHER" id="PTHR43048:SF3">
    <property type="entry name" value="METHYLMALONYL-COA EPIMERASE, MITOCHONDRIAL"/>
    <property type="match status" value="1"/>
</dbReference>
<name>A0A4R5KSA5_9BACL</name>
<dbReference type="InterPro" id="IPR029068">
    <property type="entry name" value="Glyas_Bleomycin-R_OHBP_Dase"/>
</dbReference>
<dbReference type="InterPro" id="IPR051785">
    <property type="entry name" value="MMCE/EMCE_epimerase"/>
</dbReference>
<dbReference type="GO" id="GO:0046872">
    <property type="term" value="F:metal ion binding"/>
    <property type="evidence" value="ECO:0007669"/>
    <property type="project" value="UniProtKB-KW"/>
</dbReference>
<dbReference type="Gene3D" id="3.10.180.10">
    <property type="entry name" value="2,3-Dihydroxybiphenyl 1,2-Dioxygenase, domain 1"/>
    <property type="match status" value="1"/>
</dbReference>
<dbReference type="AlphaFoldDB" id="A0A4R5KSA5"/>
<dbReference type="RefSeq" id="WP_133227061.1">
    <property type="nucleotide sequence ID" value="NZ_SMRT01000003.1"/>
</dbReference>
<organism evidence="2 3">
    <name type="scientific">Paenibacillus piri</name>
    <dbReference type="NCBI Taxonomy" id="2547395"/>
    <lineage>
        <taxon>Bacteria</taxon>
        <taxon>Bacillati</taxon>
        <taxon>Bacillota</taxon>
        <taxon>Bacilli</taxon>
        <taxon>Bacillales</taxon>
        <taxon>Paenibacillaceae</taxon>
        <taxon>Paenibacillus</taxon>
    </lineage>
</organism>
<keyword evidence="3" id="KW-1185">Reference proteome</keyword>
<dbReference type="GO" id="GO:0004493">
    <property type="term" value="F:methylmalonyl-CoA epimerase activity"/>
    <property type="evidence" value="ECO:0007669"/>
    <property type="project" value="TreeGrafter"/>
</dbReference>
<comment type="caution">
    <text evidence="2">The sequence shown here is derived from an EMBL/GenBank/DDBJ whole genome shotgun (WGS) entry which is preliminary data.</text>
</comment>
<evidence type="ECO:0000313" key="2">
    <source>
        <dbReference type="EMBL" id="TDF98729.1"/>
    </source>
</evidence>
<reference evidence="2 3" key="1">
    <citation type="submission" date="2019-03" db="EMBL/GenBank/DDBJ databases">
        <title>This is whole genome sequence of Paenibacillus sp MS74 strain.</title>
        <authorList>
            <person name="Trinh H.N."/>
        </authorList>
    </citation>
    <scope>NUCLEOTIDE SEQUENCE [LARGE SCALE GENOMIC DNA]</scope>
    <source>
        <strain evidence="2 3">MS74</strain>
    </source>
</reference>
<dbReference type="PANTHER" id="PTHR43048">
    <property type="entry name" value="METHYLMALONYL-COA EPIMERASE"/>
    <property type="match status" value="1"/>
</dbReference>
<dbReference type="EMBL" id="SMRT01000003">
    <property type="protein sequence ID" value="TDF98729.1"/>
    <property type="molecule type" value="Genomic_DNA"/>
</dbReference>
<dbReference type="Proteomes" id="UP000295636">
    <property type="component" value="Unassembled WGS sequence"/>
</dbReference>
<protein>
    <submittedName>
        <fullName evidence="2">VOC family protein</fullName>
    </submittedName>
</protein>
<dbReference type="GO" id="GO:0046491">
    <property type="term" value="P:L-methylmalonyl-CoA metabolic process"/>
    <property type="evidence" value="ECO:0007669"/>
    <property type="project" value="TreeGrafter"/>
</dbReference>
<accession>A0A4R5KSA5</accession>
<dbReference type="OrthoDB" id="9788468at2"/>
<keyword evidence="1" id="KW-0479">Metal-binding</keyword>
<proteinExistence type="predicted"/>
<evidence type="ECO:0000256" key="1">
    <source>
        <dbReference type="ARBA" id="ARBA00022723"/>
    </source>
</evidence>
<evidence type="ECO:0000313" key="3">
    <source>
        <dbReference type="Proteomes" id="UP000295636"/>
    </source>
</evidence>
<sequence length="152" mass="17476">MEKNVLGTHVIAQIGILVRDIEKTCEAYAEFFGVENPGWSFTAPVEMARTEYRGERSEARAKLAFFKMGSLQLELIEPDEHPSTWREYLDEHGEGPHHIAFRIEGMKDKVMTLELNQMPLLQKGEYTGGRYAYIDTLESLKVIIELLENDKK</sequence>
<dbReference type="Pfam" id="PF13669">
    <property type="entry name" value="Glyoxalase_4"/>
    <property type="match status" value="1"/>
</dbReference>